<gene>
    <name evidence="15" type="ORF">DRB17_07015</name>
</gene>
<dbReference type="PANTHER" id="PTHR45674">
    <property type="entry name" value="DNA LIGASE 1/3 FAMILY MEMBER"/>
    <property type="match status" value="1"/>
</dbReference>
<dbReference type="Pfam" id="PF04675">
    <property type="entry name" value="DNA_ligase_A_N"/>
    <property type="match status" value="1"/>
</dbReference>
<evidence type="ECO:0000313" key="16">
    <source>
        <dbReference type="Proteomes" id="UP000253941"/>
    </source>
</evidence>
<dbReference type="GO" id="GO:0006281">
    <property type="term" value="P:DNA repair"/>
    <property type="evidence" value="ECO:0007669"/>
    <property type="project" value="UniProtKB-KW"/>
</dbReference>
<keyword evidence="9" id="KW-0460">Magnesium</keyword>
<dbReference type="GO" id="GO:0046872">
    <property type="term" value="F:metal ion binding"/>
    <property type="evidence" value="ECO:0007669"/>
    <property type="project" value="UniProtKB-KW"/>
</dbReference>
<dbReference type="NCBIfam" id="TIGR04120">
    <property type="entry name" value="DNA_lig_bact"/>
    <property type="match status" value="1"/>
</dbReference>
<keyword evidence="11" id="KW-0234">DNA repair</keyword>
<dbReference type="Gene3D" id="2.40.50.140">
    <property type="entry name" value="Nucleic acid-binding proteins"/>
    <property type="match status" value="1"/>
</dbReference>
<protein>
    <recommendedName>
        <fullName evidence="1">DNA ligase (ATP)</fullName>
        <ecNumber evidence="1">6.5.1.1</ecNumber>
    </recommendedName>
</protein>
<name>A0A369THL6_9PROT</name>
<keyword evidence="16" id="KW-1185">Reference proteome</keyword>
<comment type="catalytic activity">
    <reaction evidence="13">
        <text>ATP + (deoxyribonucleotide)n-3'-hydroxyl + 5'-phospho-(deoxyribonucleotide)m = (deoxyribonucleotide)n+m + AMP + diphosphate.</text>
        <dbReference type="EC" id="6.5.1.1"/>
    </reaction>
</comment>
<evidence type="ECO:0000256" key="9">
    <source>
        <dbReference type="ARBA" id="ARBA00022842"/>
    </source>
</evidence>
<dbReference type="Pfam" id="PF04679">
    <property type="entry name" value="DNA_ligase_A_C"/>
    <property type="match status" value="1"/>
</dbReference>
<organism evidence="15 16">
    <name type="scientific">Ferruginivarius sediminum</name>
    <dbReference type="NCBI Taxonomy" id="2661937"/>
    <lineage>
        <taxon>Bacteria</taxon>
        <taxon>Pseudomonadati</taxon>
        <taxon>Pseudomonadota</taxon>
        <taxon>Alphaproteobacteria</taxon>
        <taxon>Rhodospirillales</taxon>
        <taxon>Rhodospirillaceae</taxon>
        <taxon>Ferruginivarius</taxon>
    </lineage>
</organism>
<keyword evidence="6" id="KW-0547">Nucleotide-binding</keyword>
<keyword evidence="7" id="KW-0227">DNA damage</keyword>
<dbReference type="AlphaFoldDB" id="A0A369THL6"/>
<keyword evidence="12" id="KW-0131">Cell cycle</keyword>
<evidence type="ECO:0000256" key="13">
    <source>
        <dbReference type="ARBA" id="ARBA00034003"/>
    </source>
</evidence>
<evidence type="ECO:0000256" key="7">
    <source>
        <dbReference type="ARBA" id="ARBA00022763"/>
    </source>
</evidence>
<keyword evidence="2 15" id="KW-0436">Ligase</keyword>
<evidence type="ECO:0000256" key="8">
    <source>
        <dbReference type="ARBA" id="ARBA00022840"/>
    </source>
</evidence>
<dbReference type="InterPro" id="IPR012309">
    <property type="entry name" value="DNA_ligase_ATP-dep_C"/>
</dbReference>
<dbReference type="EC" id="6.5.1.1" evidence="1"/>
<dbReference type="SUPFAM" id="SSF56091">
    <property type="entry name" value="DNA ligase/mRNA capping enzyme, catalytic domain"/>
    <property type="match status" value="1"/>
</dbReference>
<evidence type="ECO:0000256" key="6">
    <source>
        <dbReference type="ARBA" id="ARBA00022741"/>
    </source>
</evidence>
<evidence type="ECO:0000256" key="2">
    <source>
        <dbReference type="ARBA" id="ARBA00022598"/>
    </source>
</evidence>
<dbReference type="SUPFAM" id="SSF50249">
    <property type="entry name" value="Nucleic acid-binding proteins"/>
    <property type="match status" value="1"/>
</dbReference>
<sequence length="528" mass="60514">MRAFAELLDRLVFTSSRNAKLRLMGDYFRHQPDPQRGYALAALTGALDFRSAKAGQVRDLVATRVDPVLFGWSYDYVGDLAETVALIWPARHGANRPPDIAEVVGELERAHRKRVPDLIERWLDALDPTERWALLKLITGGLRVGVSQRLAKTALAEAFGADLTDIEEVWHGLSPPYEELFAWLEGRREKPIIDARAAFRPLMLANPLADEEVERLDVEAYRAEWKWDGIRVQIVAGNGNRRLFSRTGEDITNTFPEIAEAMDFDAVLDGELLVVRDGEVASFNDLQQRLNRKTVTQKMLRDSPAHVRLYDILFEREEDLRPLGFDDRRARLERWHARARPARMDLSELLPVAALDDLRQLREEARQRGIEGLMLKRADSAYVAGRPKGPWYKWKRDPLSVDAVLMYAQRGHGKRSSFFSDYTFGTWRPDRENGGWELVPVGKAYFGFTDVELRRLDKWVRDHTVDRFGPVRAVSPELVLEIAFDAVHPSTRHKSGVAMRFPRVSRIRWDKPASEADLLETLEAMVER</sequence>
<dbReference type="PANTHER" id="PTHR45674:SF13">
    <property type="entry name" value="DNA LIGASE-RELATED"/>
    <property type="match status" value="1"/>
</dbReference>
<dbReference type="PROSITE" id="PS00697">
    <property type="entry name" value="DNA_LIGASE_A1"/>
    <property type="match status" value="1"/>
</dbReference>
<feature type="domain" description="ATP-dependent DNA ligase family profile" evidence="14">
    <location>
        <begin position="298"/>
        <end position="428"/>
    </location>
</feature>
<keyword evidence="3" id="KW-0132">Cell division</keyword>
<evidence type="ECO:0000256" key="12">
    <source>
        <dbReference type="ARBA" id="ARBA00023306"/>
    </source>
</evidence>
<dbReference type="RefSeq" id="WP_114581494.1">
    <property type="nucleotide sequence ID" value="NZ_QPMH01000005.1"/>
</dbReference>
<evidence type="ECO:0000256" key="5">
    <source>
        <dbReference type="ARBA" id="ARBA00022723"/>
    </source>
</evidence>
<dbReference type="InterPro" id="IPR036599">
    <property type="entry name" value="DNA_ligase_N_sf"/>
</dbReference>
<dbReference type="Proteomes" id="UP000253941">
    <property type="component" value="Unassembled WGS sequence"/>
</dbReference>
<accession>A0A369THL6</accession>
<keyword evidence="10" id="KW-0233">DNA recombination</keyword>
<keyword evidence="4" id="KW-0235">DNA replication</keyword>
<dbReference type="CDD" id="cd07972">
    <property type="entry name" value="OBF_DNA_ligase_Arch_LigB"/>
    <property type="match status" value="1"/>
</dbReference>
<evidence type="ECO:0000256" key="4">
    <source>
        <dbReference type="ARBA" id="ARBA00022705"/>
    </source>
</evidence>
<dbReference type="GO" id="GO:0051301">
    <property type="term" value="P:cell division"/>
    <property type="evidence" value="ECO:0007669"/>
    <property type="project" value="UniProtKB-KW"/>
</dbReference>
<dbReference type="InterPro" id="IPR050191">
    <property type="entry name" value="ATP-dep_DNA_ligase"/>
</dbReference>
<keyword evidence="8" id="KW-0067">ATP-binding</keyword>
<reference evidence="15 16" key="1">
    <citation type="submission" date="2018-07" db="EMBL/GenBank/DDBJ databases">
        <title>Venubactetium sediminum gen. nov., sp. nov., isolated from a marine solar saltern.</title>
        <authorList>
            <person name="Wang S."/>
        </authorList>
    </citation>
    <scope>NUCLEOTIDE SEQUENCE [LARGE SCALE GENOMIC DNA]</scope>
    <source>
        <strain evidence="15 16">WD2A32</strain>
    </source>
</reference>
<evidence type="ECO:0000313" key="15">
    <source>
        <dbReference type="EMBL" id="RDD62396.1"/>
    </source>
</evidence>
<keyword evidence="5" id="KW-0479">Metal-binding</keyword>
<dbReference type="GO" id="GO:0005524">
    <property type="term" value="F:ATP binding"/>
    <property type="evidence" value="ECO:0007669"/>
    <property type="project" value="UniProtKB-KW"/>
</dbReference>
<dbReference type="PROSITE" id="PS50160">
    <property type="entry name" value="DNA_LIGASE_A3"/>
    <property type="match status" value="1"/>
</dbReference>
<proteinExistence type="predicted"/>
<dbReference type="GO" id="GO:0006260">
    <property type="term" value="P:DNA replication"/>
    <property type="evidence" value="ECO:0007669"/>
    <property type="project" value="UniProtKB-KW"/>
</dbReference>
<dbReference type="Pfam" id="PF01068">
    <property type="entry name" value="DNA_ligase_A_M"/>
    <property type="match status" value="1"/>
</dbReference>
<dbReference type="Gene3D" id="3.30.470.30">
    <property type="entry name" value="DNA ligase/mRNA capping enzyme"/>
    <property type="match status" value="1"/>
</dbReference>
<evidence type="ECO:0000256" key="11">
    <source>
        <dbReference type="ARBA" id="ARBA00023204"/>
    </source>
</evidence>
<dbReference type="GO" id="GO:0003677">
    <property type="term" value="F:DNA binding"/>
    <property type="evidence" value="ECO:0007669"/>
    <property type="project" value="InterPro"/>
</dbReference>
<dbReference type="InterPro" id="IPR016059">
    <property type="entry name" value="DNA_ligase_ATP-dep_CS"/>
</dbReference>
<dbReference type="InterPro" id="IPR012308">
    <property type="entry name" value="DNA_ligase_ATP-dep_N"/>
</dbReference>
<comment type="caution">
    <text evidence="15">The sequence shown here is derived from an EMBL/GenBank/DDBJ whole genome shotgun (WGS) entry which is preliminary data.</text>
</comment>
<dbReference type="CDD" id="cd07897">
    <property type="entry name" value="Adenylation_DNA_ligase_Bac1"/>
    <property type="match status" value="1"/>
</dbReference>
<evidence type="ECO:0000259" key="14">
    <source>
        <dbReference type="PROSITE" id="PS50160"/>
    </source>
</evidence>
<dbReference type="GO" id="GO:0006310">
    <property type="term" value="P:DNA recombination"/>
    <property type="evidence" value="ECO:0007669"/>
    <property type="project" value="UniProtKB-KW"/>
</dbReference>
<dbReference type="InterPro" id="IPR012340">
    <property type="entry name" value="NA-bd_OB-fold"/>
</dbReference>
<evidence type="ECO:0000256" key="3">
    <source>
        <dbReference type="ARBA" id="ARBA00022618"/>
    </source>
</evidence>
<dbReference type="SUPFAM" id="SSF117018">
    <property type="entry name" value="ATP-dependent DNA ligase DNA-binding domain"/>
    <property type="match status" value="1"/>
</dbReference>
<dbReference type="NCBIfam" id="NF006701">
    <property type="entry name" value="PRK09247.1"/>
    <property type="match status" value="1"/>
</dbReference>
<dbReference type="Gene3D" id="1.10.3260.10">
    <property type="entry name" value="DNA ligase, ATP-dependent, N-terminal domain"/>
    <property type="match status" value="1"/>
</dbReference>
<dbReference type="EMBL" id="QPMH01000005">
    <property type="protein sequence ID" value="RDD62396.1"/>
    <property type="molecule type" value="Genomic_DNA"/>
</dbReference>
<dbReference type="InterPro" id="IPR012310">
    <property type="entry name" value="DNA_ligase_ATP-dep_cent"/>
</dbReference>
<dbReference type="InterPro" id="IPR026333">
    <property type="entry name" value="ATP_dep_DNA_lig_pp_1105_fam"/>
</dbReference>
<evidence type="ECO:0000256" key="1">
    <source>
        <dbReference type="ARBA" id="ARBA00012727"/>
    </source>
</evidence>
<dbReference type="GO" id="GO:0003910">
    <property type="term" value="F:DNA ligase (ATP) activity"/>
    <property type="evidence" value="ECO:0007669"/>
    <property type="project" value="UniProtKB-EC"/>
</dbReference>
<evidence type="ECO:0000256" key="10">
    <source>
        <dbReference type="ARBA" id="ARBA00023172"/>
    </source>
</evidence>